<reference evidence="7 8" key="1">
    <citation type="submission" date="2021-10" db="EMBL/GenBank/DDBJ databases">
        <title>Draft genome of Aestuariibacter halophilus JC2043.</title>
        <authorList>
            <person name="Emsley S.A."/>
            <person name="Pfannmuller K.M."/>
            <person name="Ushijima B."/>
            <person name="Saw J.H."/>
            <person name="Videau P."/>
        </authorList>
    </citation>
    <scope>NUCLEOTIDE SEQUENCE [LARGE SCALE GENOMIC DNA]</scope>
    <source>
        <strain evidence="7 8">JC2043</strain>
    </source>
</reference>
<feature type="domain" description="MoaB/Mog" evidence="6">
    <location>
        <begin position="14"/>
        <end position="158"/>
    </location>
</feature>
<comment type="similarity">
    <text evidence="2 5">Belongs to the MoaB/Mog family.</text>
</comment>
<dbReference type="RefSeq" id="WP_229156971.1">
    <property type="nucleotide sequence ID" value="NZ_JAJEWP010000001.1"/>
</dbReference>
<dbReference type="SUPFAM" id="SSF53218">
    <property type="entry name" value="Molybdenum cofactor biosynthesis proteins"/>
    <property type="match status" value="1"/>
</dbReference>
<evidence type="ECO:0000256" key="5">
    <source>
        <dbReference type="PIRNR" id="PIRNR006443"/>
    </source>
</evidence>
<comment type="function">
    <text evidence="5">May be involved in the biosynthesis of molybdopterin.</text>
</comment>
<dbReference type="Gene3D" id="3.40.980.10">
    <property type="entry name" value="MoaB/Mog-like domain"/>
    <property type="match status" value="1"/>
</dbReference>
<dbReference type="InterPro" id="IPR036425">
    <property type="entry name" value="MoaB/Mog-like_dom_sf"/>
</dbReference>
<protein>
    <recommendedName>
        <fullName evidence="3 5">Molybdenum cofactor biosynthesis protein B</fullName>
    </recommendedName>
</protein>
<dbReference type="Proteomes" id="UP001520878">
    <property type="component" value="Unassembled WGS sequence"/>
</dbReference>
<sequence length="181" mass="19524">MSHLNRVFEPLNIAVLTVSDTRDASNDTSGDYLAISAAEAGHKVNHRHIVIDDVYLIRAQVSAYIADPDVQAILITGGTGFTRRDSTPEALLPLFDKEVEGFGELFRHMSYQEIGTSTVQSRAIAGLANGTVVFCLPGSTGACKTAWQGIIRQQLDGSHGPCNFVPHLKASVTPQCETRSL</sequence>
<organism evidence="7 8">
    <name type="scientific">Fluctibacter halophilus</name>
    <dbReference type="NCBI Taxonomy" id="226011"/>
    <lineage>
        <taxon>Bacteria</taxon>
        <taxon>Pseudomonadati</taxon>
        <taxon>Pseudomonadota</taxon>
        <taxon>Gammaproteobacteria</taxon>
        <taxon>Alteromonadales</taxon>
        <taxon>Alteromonadaceae</taxon>
        <taxon>Fluctibacter</taxon>
    </lineage>
</organism>
<comment type="pathway">
    <text evidence="1 5">Cofactor biosynthesis; molybdopterin biosynthesis.</text>
</comment>
<dbReference type="EMBL" id="JAJEWP010000001">
    <property type="protein sequence ID" value="MCC2615058.1"/>
    <property type="molecule type" value="Genomic_DNA"/>
</dbReference>
<keyword evidence="8" id="KW-1185">Reference proteome</keyword>
<evidence type="ECO:0000313" key="7">
    <source>
        <dbReference type="EMBL" id="MCC2615058.1"/>
    </source>
</evidence>
<evidence type="ECO:0000313" key="8">
    <source>
        <dbReference type="Proteomes" id="UP001520878"/>
    </source>
</evidence>
<evidence type="ECO:0000256" key="2">
    <source>
        <dbReference type="ARBA" id="ARBA00006112"/>
    </source>
</evidence>
<dbReference type="InterPro" id="IPR008284">
    <property type="entry name" value="MoCF_biosynth_CS"/>
</dbReference>
<proteinExistence type="inferred from homology"/>
<dbReference type="PROSITE" id="PS01078">
    <property type="entry name" value="MOCF_BIOSYNTHESIS_1"/>
    <property type="match status" value="1"/>
</dbReference>
<evidence type="ECO:0000256" key="1">
    <source>
        <dbReference type="ARBA" id="ARBA00005046"/>
    </source>
</evidence>
<evidence type="ECO:0000259" key="6">
    <source>
        <dbReference type="SMART" id="SM00852"/>
    </source>
</evidence>
<dbReference type="CDD" id="cd00886">
    <property type="entry name" value="MogA_MoaB"/>
    <property type="match status" value="1"/>
</dbReference>
<dbReference type="NCBIfam" id="TIGR02667">
    <property type="entry name" value="moaB_proteo"/>
    <property type="match status" value="1"/>
</dbReference>
<keyword evidence="4 5" id="KW-0501">Molybdenum cofactor biosynthesis</keyword>
<dbReference type="PANTHER" id="PTHR43232">
    <property type="entry name" value="MOLYBDENUM COFACTOR BIOSYNTHESIS PROTEIN B"/>
    <property type="match status" value="1"/>
</dbReference>
<accession>A0ABS8G3F3</accession>
<dbReference type="InterPro" id="IPR013484">
    <property type="entry name" value="MoaB_proteobac"/>
</dbReference>
<dbReference type="InterPro" id="IPR012245">
    <property type="entry name" value="MoaB"/>
</dbReference>
<name>A0ABS8G3F3_9ALTE</name>
<dbReference type="PIRSF" id="PIRSF006443">
    <property type="entry name" value="MoaB"/>
    <property type="match status" value="1"/>
</dbReference>
<dbReference type="PANTHER" id="PTHR43232:SF2">
    <property type="entry name" value="MOLYBDENUM COFACTOR BIOSYNTHESIS PROTEIN B"/>
    <property type="match status" value="1"/>
</dbReference>
<gene>
    <name evidence="7" type="primary">moaB</name>
    <name evidence="7" type="ORF">LJ739_02225</name>
</gene>
<dbReference type="Pfam" id="PF00994">
    <property type="entry name" value="MoCF_biosynth"/>
    <property type="match status" value="1"/>
</dbReference>
<evidence type="ECO:0000256" key="4">
    <source>
        <dbReference type="ARBA" id="ARBA00023150"/>
    </source>
</evidence>
<dbReference type="SMART" id="SM00852">
    <property type="entry name" value="MoCF_biosynth"/>
    <property type="match status" value="1"/>
</dbReference>
<dbReference type="InterPro" id="IPR001453">
    <property type="entry name" value="MoaB/Mog_dom"/>
</dbReference>
<dbReference type="NCBIfam" id="TIGR00177">
    <property type="entry name" value="molyb_syn"/>
    <property type="match status" value="1"/>
</dbReference>
<comment type="caution">
    <text evidence="7">The sequence shown here is derived from an EMBL/GenBank/DDBJ whole genome shotgun (WGS) entry which is preliminary data.</text>
</comment>
<evidence type="ECO:0000256" key="3">
    <source>
        <dbReference type="ARBA" id="ARBA00015262"/>
    </source>
</evidence>